<dbReference type="InterPro" id="IPR022755">
    <property type="entry name" value="Znf_C2H2_jaz"/>
</dbReference>
<dbReference type="SMART" id="SM00451">
    <property type="entry name" value="ZnF_U1"/>
    <property type="match status" value="1"/>
</dbReference>
<dbReference type="InterPro" id="IPR013087">
    <property type="entry name" value="Znf_C2H2_type"/>
</dbReference>
<dbReference type="GO" id="GO:0008270">
    <property type="term" value="F:zinc ion binding"/>
    <property type="evidence" value="ECO:0007669"/>
    <property type="project" value="UniProtKB-KW"/>
</dbReference>
<protein>
    <recommendedName>
        <fullName evidence="6">C2H2-type domain-containing protein</fullName>
    </recommendedName>
</protein>
<dbReference type="PANTHER" id="PTHR45986:SF1">
    <property type="entry name" value="ZINC FINGER MATRIN-TYPE PROTEIN 2"/>
    <property type="match status" value="1"/>
</dbReference>
<dbReference type="OrthoDB" id="30343at2759"/>
<dbReference type="GO" id="GO:0046540">
    <property type="term" value="C:U4/U6 x U5 tri-snRNP complex"/>
    <property type="evidence" value="ECO:0007669"/>
    <property type="project" value="TreeGrafter"/>
</dbReference>
<feature type="domain" description="C2H2-type" evidence="6">
    <location>
        <begin position="105"/>
        <end position="127"/>
    </location>
</feature>
<dbReference type="AlphaFoldDB" id="A0A232LSR1"/>
<evidence type="ECO:0000256" key="3">
    <source>
        <dbReference type="ARBA" id="ARBA00022833"/>
    </source>
</evidence>
<evidence type="ECO:0000256" key="5">
    <source>
        <dbReference type="SAM" id="MobiDB-lite"/>
    </source>
</evidence>
<feature type="compositionally biased region" description="Basic and acidic residues" evidence="5">
    <location>
        <begin position="19"/>
        <end position="52"/>
    </location>
</feature>
<keyword evidence="1" id="KW-0479">Metal-binding</keyword>
<dbReference type="GO" id="GO:0000398">
    <property type="term" value="P:mRNA splicing, via spliceosome"/>
    <property type="evidence" value="ECO:0007669"/>
    <property type="project" value="InterPro"/>
</dbReference>
<evidence type="ECO:0000256" key="2">
    <source>
        <dbReference type="ARBA" id="ARBA00022771"/>
    </source>
</evidence>
<gene>
    <name evidence="7" type="ORF">Egran_05066</name>
</gene>
<sequence>MADKSKKPTTYDTASSDTSFRKTWDREQYAQKAADEDARARNEAHNRYEAKRTGKKYHAPIDYSSLEATTSRIQRLDVAARVGKTTIVPANAAVGRRGRGAGFYCPDCDLTFKDNVQFVEHLNSKQHLIATGQSGEVVRATVVDVRTRLRWLAHRRRVQEEEDRQVSQLDLAARWKNRQEQDDREREERRRKRNEKRRKGGAHGIKSEEDTWEGRLGIIA</sequence>
<feature type="compositionally biased region" description="Polar residues" evidence="5">
    <location>
        <begin position="8"/>
        <end position="18"/>
    </location>
</feature>
<evidence type="ECO:0000313" key="8">
    <source>
        <dbReference type="Proteomes" id="UP000243515"/>
    </source>
</evidence>
<comment type="caution">
    <text evidence="7">The sequence shown here is derived from an EMBL/GenBank/DDBJ whole genome shotgun (WGS) entry which is preliminary data.</text>
</comment>
<dbReference type="GO" id="GO:0003676">
    <property type="term" value="F:nucleic acid binding"/>
    <property type="evidence" value="ECO:0007669"/>
    <property type="project" value="InterPro"/>
</dbReference>
<dbReference type="SUPFAM" id="SSF57667">
    <property type="entry name" value="beta-beta-alpha zinc fingers"/>
    <property type="match status" value="1"/>
</dbReference>
<name>A0A232LSR1_9EURO</name>
<organism evidence="7 8">
    <name type="scientific">Elaphomyces granulatus</name>
    <dbReference type="NCBI Taxonomy" id="519963"/>
    <lineage>
        <taxon>Eukaryota</taxon>
        <taxon>Fungi</taxon>
        <taxon>Dikarya</taxon>
        <taxon>Ascomycota</taxon>
        <taxon>Pezizomycotina</taxon>
        <taxon>Eurotiomycetes</taxon>
        <taxon>Eurotiomycetidae</taxon>
        <taxon>Eurotiales</taxon>
        <taxon>Elaphomycetaceae</taxon>
        <taxon>Elaphomyces</taxon>
    </lineage>
</organism>
<keyword evidence="2" id="KW-0863">Zinc-finger</keyword>
<feature type="region of interest" description="Disordered" evidence="5">
    <location>
        <begin position="176"/>
        <end position="220"/>
    </location>
</feature>
<proteinExistence type="predicted"/>
<dbReference type="Pfam" id="PF12171">
    <property type="entry name" value="zf-C2H2_jaz"/>
    <property type="match status" value="1"/>
</dbReference>
<keyword evidence="3" id="KW-0862">Zinc</keyword>
<dbReference type="EMBL" id="NPHW01005040">
    <property type="protein sequence ID" value="OXV07169.1"/>
    <property type="molecule type" value="Genomic_DNA"/>
</dbReference>
<dbReference type="InterPro" id="IPR003604">
    <property type="entry name" value="Matrin/U1-like-C_Znf_C2H2"/>
</dbReference>
<evidence type="ECO:0000256" key="4">
    <source>
        <dbReference type="ARBA" id="ARBA00023242"/>
    </source>
</evidence>
<dbReference type="Proteomes" id="UP000243515">
    <property type="component" value="Unassembled WGS sequence"/>
</dbReference>
<evidence type="ECO:0000259" key="6">
    <source>
        <dbReference type="PROSITE" id="PS00028"/>
    </source>
</evidence>
<keyword evidence="4" id="KW-0539">Nucleus</keyword>
<dbReference type="PANTHER" id="PTHR45986">
    <property type="entry name" value="ZINC FINGER MATRIN-TYPE PROTEIN 2"/>
    <property type="match status" value="1"/>
</dbReference>
<keyword evidence="8" id="KW-1185">Reference proteome</keyword>
<evidence type="ECO:0000256" key="1">
    <source>
        <dbReference type="ARBA" id="ARBA00022723"/>
    </source>
</evidence>
<reference evidence="7 8" key="1">
    <citation type="journal article" date="2015" name="Environ. Microbiol.">
        <title>Metagenome sequence of Elaphomyces granulatus from sporocarp tissue reveals Ascomycota ectomycorrhizal fingerprints of genome expansion and a Proteobacteria-rich microbiome.</title>
        <authorList>
            <person name="Quandt C.A."/>
            <person name="Kohler A."/>
            <person name="Hesse C.N."/>
            <person name="Sharpton T.J."/>
            <person name="Martin F."/>
            <person name="Spatafora J.W."/>
        </authorList>
    </citation>
    <scope>NUCLEOTIDE SEQUENCE [LARGE SCALE GENOMIC DNA]</scope>
    <source>
        <strain evidence="7 8">OSC145934</strain>
    </source>
</reference>
<dbReference type="InterPro" id="IPR036236">
    <property type="entry name" value="Znf_C2H2_sf"/>
</dbReference>
<dbReference type="Gene3D" id="3.30.160.60">
    <property type="entry name" value="Classic Zinc Finger"/>
    <property type="match status" value="1"/>
</dbReference>
<feature type="compositionally biased region" description="Basic residues" evidence="5">
    <location>
        <begin position="189"/>
        <end position="201"/>
    </location>
</feature>
<dbReference type="InterPro" id="IPR040107">
    <property type="entry name" value="Snu23"/>
</dbReference>
<dbReference type="PROSITE" id="PS00028">
    <property type="entry name" value="ZINC_FINGER_C2H2_1"/>
    <property type="match status" value="1"/>
</dbReference>
<dbReference type="GO" id="GO:0005681">
    <property type="term" value="C:spliceosomal complex"/>
    <property type="evidence" value="ECO:0007669"/>
    <property type="project" value="InterPro"/>
</dbReference>
<feature type="compositionally biased region" description="Basic and acidic residues" evidence="5">
    <location>
        <begin position="177"/>
        <end position="188"/>
    </location>
</feature>
<feature type="region of interest" description="Disordered" evidence="5">
    <location>
        <begin position="1"/>
        <end position="53"/>
    </location>
</feature>
<accession>A0A232LSR1</accession>
<evidence type="ECO:0000313" key="7">
    <source>
        <dbReference type="EMBL" id="OXV07169.1"/>
    </source>
</evidence>